<dbReference type="AlphaFoldDB" id="A0A565CNS5"/>
<reference evidence="1" key="1">
    <citation type="submission" date="2019-07" db="EMBL/GenBank/DDBJ databases">
        <authorList>
            <person name="Dittberner H."/>
        </authorList>
    </citation>
    <scope>NUCLEOTIDE SEQUENCE [LARGE SCALE GENOMIC DNA]</scope>
</reference>
<dbReference type="Proteomes" id="UP000489600">
    <property type="component" value="Unassembled WGS sequence"/>
</dbReference>
<organism evidence="1 2">
    <name type="scientific">Arabis nemorensis</name>
    <dbReference type="NCBI Taxonomy" id="586526"/>
    <lineage>
        <taxon>Eukaryota</taxon>
        <taxon>Viridiplantae</taxon>
        <taxon>Streptophyta</taxon>
        <taxon>Embryophyta</taxon>
        <taxon>Tracheophyta</taxon>
        <taxon>Spermatophyta</taxon>
        <taxon>Magnoliopsida</taxon>
        <taxon>eudicotyledons</taxon>
        <taxon>Gunneridae</taxon>
        <taxon>Pentapetalae</taxon>
        <taxon>rosids</taxon>
        <taxon>malvids</taxon>
        <taxon>Brassicales</taxon>
        <taxon>Brassicaceae</taxon>
        <taxon>Arabideae</taxon>
        <taxon>Arabis</taxon>
    </lineage>
</organism>
<name>A0A565CNS5_9BRAS</name>
<comment type="caution">
    <text evidence="1">The sequence shown here is derived from an EMBL/GenBank/DDBJ whole genome shotgun (WGS) entry which is preliminary data.</text>
</comment>
<gene>
    <name evidence="1" type="ORF">ANE_LOCUS25743</name>
</gene>
<evidence type="ECO:0000313" key="1">
    <source>
        <dbReference type="EMBL" id="VVB15299.1"/>
    </source>
</evidence>
<dbReference type="EMBL" id="CABITT030000008">
    <property type="protein sequence ID" value="VVB15299.1"/>
    <property type="molecule type" value="Genomic_DNA"/>
</dbReference>
<evidence type="ECO:0000313" key="2">
    <source>
        <dbReference type="Proteomes" id="UP000489600"/>
    </source>
</evidence>
<protein>
    <submittedName>
        <fullName evidence="1">Uncharacterized protein</fullName>
    </submittedName>
</protein>
<keyword evidence="2" id="KW-1185">Reference proteome</keyword>
<proteinExistence type="predicted"/>
<accession>A0A565CNS5</accession>
<sequence>MVWDVSLGTVVTEKLSATNDEKSTIVKLLSKKSERAKHLKEIYVERQNLIDKFKGQVVVFKDEI</sequence>